<keyword evidence="9 12" id="KW-0472">Membrane</keyword>
<dbReference type="GO" id="GO:0048039">
    <property type="term" value="F:ubiquinone binding"/>
    <property type="evidence" value="ECO:0007669"/>
    <property type="project" value="TreeGrafter"/>
</dbReference>
<evidence type="ECO:0000256" key="12">
    <source>
        <dbReference type="RuleBase" id="RU364031"/>
    </source>
</evidence>
<evidence type="ECO:0000256" key="10">
    <source>
        <dbReference type="PIRSR" id="PIRSR607992-1"/>
    </source>
</evidence>
<proteinExistence type="inferred from homology"/>
<evidence type="ECO:0000313" key="14">
    <source>
        <dbReference type="Proteomes" id="UP000275078"/>
    </source>
</evidence>
<evidence type="ECO:0000256" key="7">
    <source>
        <dbReference type="ARBA" id="ARBA00022989"/>
    </source>
</evidence>
<keyword evidence="11" id="KW-0479">Metal-binding</keyword>
<keyword evidence="6 12" id="KW-0809">Transit peptide</keyword>
<accession>A0A3N4HDA5</accession>
<keyword evidence="3" id="KW-0813">Transport</keyword>
<dbReference type="CDD" id="cd03496">
    <property type="entry name" value="SQR_TypeC_CybS"/>
    <property type="match status" value="1"/>
</dbReference>
<dbReference type="GO" id="GO:0006099">
    <property type="term" value="P:tricarboxylic acid cycle"/>
    <property type="evidence" value="ECO:0007669"/>
    <property type="project" value="TreeGrafter"/>
</dbReference>
<dbReference type="AlphaFoldDB" id="A0A3N4HDA5"/>
<evidence type="ECO:0000313" key="13">
    <source>
        <dbReference type="EMBL" id="RPA71038.1"/>
    </source>
</evidence>
<evidence type="ECO:0000256" key="4">
    <source>
        <dbReference type="ARBA" id="ARBA00022692"/>
    </source>
</evidence>
<dbReference type="SUPFAM" id="SSF81343">
    <property type="entry name" value="Fumarate reductase respiratory complex transmembrane subunits"/>
    <property type="match status" value="1"/>
</dbReference>
<evidence type="ECO:0000256" key="3">
    <source>
        <dbReference type="ARBA" id="ARBA00022448"/>
    </source>
</evidence>
<dbReference type="PANTHER" id="PTHR13337:SF2">
    <property type="entry name" value="SUCCINATE DEHYDROGENASE [UBIQUINONE] CYTOCHROME B SMALL SUBUNIT, MITOCHONDRIAL"/>
    <property type="match status" value="1"/>
</dbReference>
<keyword evidence="7" id="KW-1133">Transmembrane helix</keyword>
<evidence type="ECO:0000256" key="1">
    <source>
        <dbReference type="ARBA" id="ARBA00004448"/>
    </source>
</evidence>
<evidence type="ECO:0000256" key="8">
    <source>
        <dbReference type="ARBA" id="ARBA00023128"/>
    </source>
</evidence>
<comment type="similarity">
    <text evidence="2 12">Belongs to the CybS family.</text>
</comment>
<dbReference type="STRING" id="1160509.A0A3N4HDA5"/>
<dbReference type="OrthoDB" id="18577at2759"/>
<dbReference type="InterPro" id="IPR034804">
    <property type="entry name" value="SQR/QFR_C/D"/>
</dbReference>
<dbReference type="EMBL" id="ML119985">
    <property type="protein sequence ID" value="RPA71038.1"/>
    <property type="molecule type" value="Genomic_DNA"/>
</dbReference>
<dbReference type="GO" id="GO:0006121">
    <property type="term" value="P:mitochondrial electron transport, succinate to ubiquinone"/>
    <property type="evidence" value="ECO:0007669"/>
    <property type="project" value="TreeGrafter"/>
</dbReference>
<keyword evidence="5 12" id="KW-0999">Mitochondrion inner membrane</keyword>
<protein>
    <recommendedName>
        <fullName evidence="12">Succinate dehydrogenase [ubiquinone] cytochrome b small subunit</fullName>
    </recommendedName>
</protein>
<feature type="binding site" description="axial binding residue" evidence="11">
    <location>
        <position position="121"/>
    </location>
    <ligand>
        <name>heme b</name>
        <dbReference type="ChEBI" id="CHEBI:60344"/>
        <note>ligand shared with SDHC</note>
    </ligand>
    <ligandPart>
        <name>Fe</name>
        <dbReference type="ChEBI" id="CHEBI:18248"/>
    </ligandPart>
</feature>
<evidence type="ECO:0000256" key="9">
    <source>
        <dbReference type="ARBA" id="ARBA00023136"/>
    </source>
</evidence>
<keyword evidence="4" id="KW-0812">Transmembrane</keyword>
<evidence type="ECO:0000256" key="5">
    <source>
        <dbReference type="ARBA" id="ARBA00022792"/>
    </source>
</evidence>
<sequence>MASAFKTCVPRLVARSSPASLSGITASAARSFVRPSPIQTRVAAFHASKNLNILPVGPQVIQGTVNDAAPVPPPNPTHGSFHWDFERLVAIGLIPLTIAPFAAGSVHPVMDAVLGASLVIHSHIGFQACVIDYFPKRQYGTLRKAATWALNGATLLVLYGLYEYETNDVGITEGIKRVWTA</sequence>
<dbReference type="FunFam" id="1.20.1300.10:FF:000007">
    <property type="entry name" value="Succinate dehydrogenase [ubiquinone] cytochrome b small subunit"/>
    <property type="match status" value="1"/>
</dbReference>
<keyword evidence="14" id="KW-1185">Reference proteome</keyword>
<dbReference type="GO" id="GO:0046872">
    <property type="term" value="F:metal ion binding"/>
    <property type="evidence" value="ECO:0007669"/>
    <property type="project" value="UniProtKB-KW"/>
</dbReference>
<dbReference type="Pfam" id="PF05328">
    <property type="entry name" value="CybS"/>
    <property type="match status" value="1"/>
</dbReference>
<dbReference type="InterPro" id="IPR007992">
    <property type="entry name" value="CybS"/>
</dbReference>
<dbReference type="GO" id="GO:0098796">
    <property type="term" value="C:membrane protein complex"/>
    <property type="evidence" value="ECO:0007669"/>
    <property type="project" value="UniProtKB-ARBA"/>
</dbReference>
<evidence type="ECO:0000256" key="11">
    <source>
        <dbReference type="PIRSR" id="PIRSR607992-2"/>
    </source>
</evidence>
<dbReference type="GO" id="GO:0020037">
    <property type="term" value="F:heme binding"/>
    <property type="evidence" value="ECO:0007669"/>
    <property type="project" value="TreeGrafter"/>
</dbReference>
<name>A0A3N4HDA5_ASCIM</name>
<evidence type="ECO:0000256" key="6">
    <source>
        <dbReference type="ARBA" id="ARBA00022946"/>
    </source>
</evidence>
<evidence type="ECO:0000256" key="2">
    <source>
        <dbReference type="ARBA" id="ARBA00007294"/>
    </source>
</evidence>
<keyword evidence="8 12" id="KW-0496">Mitochondrion</keyword>
<keyword evidence="11" id="KW-0408">Iron</keyword>
<dbReference type="PANTHER" id="PTHR13337">
    <property type="entry name" value="SUCCINATE DEHYDROGENASE"/>
    <property type="match status" value="1"/>
</dbReference>
<dbReference type="GO" id="GO:0005743">
    <property type="term" value="C:mitochondrial inner membrane"/>
    <property type="evidence" value="ECO:0007669"/>
    <property type="project" value="UniProtKB-SubCell"/>
</dbReference>
<reference evidence="13 14" key="1">
    <citation type="journal article" date="2018" name="Nat. Ecol. Evol.">
        <title>Pezizomycetes genomes reveal the molecular basis of ectomycorrhizal truffle lifestyle.</title>
        <authorList>
            <person name="Murat C."/>
            <person name="Payen T."/>
            <person name="Noel B."/>
            <person name="Kuo A."/>
            <person name="Morin E."/>
            <person name="Chen J."/>
            <person name="Kohler A."/>
            <person name="Krizsan K."/>
            <person name="Balestrini R."/>
            <person name="Da Silva C."/>
            <person name="Montanini B."/>
            <person name="Hainaut M."/>
            <person name="Levati E."/>
            <person name="Barry K.W."/>
            <person name="Belfiori B."/>
            <person name="Cichocki N."/>
            <person name="Clum A."/>
            <person name="Dockter R.B."/>
            <person name="Fauchery L."/>
            <person name="Guy J."/>
            <person name="Iotti M."/>
            <person name="Le Tacon F."/>
            <person name="Lindquist E.A."/>
            <person name="Lipzen A."/>
            <person name="Malagnac F."/>
            <person name="Mello A."/>
            <person name="Molinier V."/>
            <person name="Miyauchi S."/>
            <person name="Poulain J."/>
            <person name="Riccioni C."/>
            <person name="Rubini A."/>
            <person name="Sitrit Y."/>
            <person name="Splivallo R."/>
            <person name="Traeger S."/>
            <person name="Wang M."/>
            <person name="Zifcakova L."/>
            <person name="Wipf D."/>
            <person name="Zambonelli A."/>
            <person name="Paolocci F."/>
            <person name="Nowrousian M."/>
            <person name="Ottonello S."/>
            <person name="Baldrian P."/>
            <person name="Spatafora J.W."/>
            <person name="Henrissat B."/>
            <person name="Nagy L.G."/>
            <person name="Aury J.M."/>
            <person name="Wincker P."/>
            <person name="Grigoriev I.V."/>
            <person name="Bonfante P."/>
            <person name="Martin F.M."/>
        </authorList>
    </citation>
    <scope>NUCLEOTIDE SEQUENCE [LARGE SCALE GENOMIC DNA]</scope>
    <source>
        <strain evidence="13 14">RN42</strain>
    </source>
</reference>
<dbReference type="Gene3D" id="1.20.1300.10">
    <property type="entry name" value="Fumarate reductase/succinate dehydrogenase, transmembrane subunit"/>
    <property type="match status" value="1"/>
</dbReference>
<gene>
    <name evidence="13" type="ORF">BJ508DRAFT_420046</name>
</gene>
<comment type="subcellular location">
    <subcellularLocation>
        <location evidence="1 12">Mitochondrion inner membrane</location>
        <topology evidence="1 12">Multi-pass membrane protein</topology>
    </subcellularLocation>
</comment>
<dbReference type="Proteomes" id="UP000275078">
    <property type="component" value="Unassembled WGS sequence"/>
</dbReference>
<feature type="binding site" evidence="10">
    <location>
        <position position="133"/>
    </location>
    <ligand>
        <name>a ubiquinone</name>
        <dbReference type="ChEBI" id="CHEBI:16389"/>
        <note>ligand shared with IP/SDHB</note>
    </ligand>
</feature>
<organism evidence="13 14">
    <name type="scientific">Ascobolus immersus RN42</name>
    <dbReference type="NCBI Taxonomy" id="1160509"/>
    <lineage>
        <taxon>Eukaryota</taxon>
        <taxon>Fungi</taxon>
        <taxon>Dikarya</taxon>
        <taxon>Ascomycota</taxon>
        <taxon>Pezizomycotina</taxon>
        <taxon>Pezizomycetes</taxon>
        <taxon>Pezizales</taxon>
        <taxon>Ascobolaceae</taxon>
        <taxon>Ascobolus</taxon>
    </lineage>
</organism>